<evidence type="ECO:0000313" key="1">
    <source>
        <dbReference type="EMBL" id="KAJ7312407.1"/>
    </source>
</evidence>
<dbReference type="AlphaFoldDB" id="A0AAD6Z8Q7"/>
<reference evidence="1" key="1">
    <citation type="submission" date="2023-03" db="EMBL/GenBank/DDBJ databases">
        <title>Massive genome expansion in bonnet fungi (Mycena s.s.) driven by repeated elements and novel gene families across ecological guilds.</title>
        <authorList>
            <consortium name="Lawrence Berkeley National Laboratory"/>
            <person name="Harder C.B."/>
            <person name="Miyauchi S."/>
            <person name="Viragh M."/>
            <person name="Kuo A."/>
            <person name="Thoen E."/>
            <person name="Andreopoulos B."/>
            <person name="Lu D."/>
            <person name="Skrede I."/>
            <person name="Drula E."/>
            <person name="Henrissat B."/>
            <person name="Morin E."/>
            <person name="Kohler A."/>
            <person name="Barry K."/>
            <person name="LaButti K."/>
            <person name="Morin E."/>
            <person name="Salamov A."/>
            <person name="Lipzen A."/>
            <person name="Mereny Z."/>
            <person name="Hegedus B."/>
            <person name="Baldrian P."/>
            <person name="Stursova M."/>
            <person name="Weitz H."/>
            <person name="Taylor A."/>
            <person name="Grigoriev I.V."/>
            <person name="Nagy L.G."/>
            <person name="Martin F."/>
            <person name="Kauserud H."/>
        </authorList>
    </citation>
    <scope>NUCLEOTIDE SEQUENCE</scope>
    <source>
        <strain evidence="1">CBHHK002</strain>
    </source>
</reference>
<gene>
    <name evidence="1" type="ORF">DFH08DRAFT_943598</name>
</gene>
<comment type="caution">
    <text evidence="1">The sequence shown here is derived from an EMBL/GenBank/DDBJ whole genome shotgun (WGS) entry which is preliminary data.</text>
</comment>
<dbReference type="Proteomes" id="UP001218218">
    <property type="component" value="Unassembled WGS sequence"/>
</dbReference>
<name>A0AAD6Z8Q7_9AGAR</name>
<sequence>MDSGVELKFRSTSQCCECGPQKSPALCSAISATSICANCFDMSVTPGTRYHTLLNSNEPPDESELTFVRSVASTVDASLEYLDHEIANLPENMKRLEEKRASLLSYRVRNNAILSLLRWIPPELLREIFSWTMPLLEGAAEVTLGIEQTPWMLTQISSRWRAVTFSTPSLWSHIFIDYRHSHINPDPSTYSPSLIKAQLDYAQKLKIHFYGSQGIDLRPQIDMFKLLSQHSSRWEELSVGLTAEMVPILMTLRDRIPSLRRLWIQWSTVEDQSGVHSIDCFQPASSLVDIGIFNEYRFVPVLLPVHQLTRYDIDCQLEEHIRVLKQTPNVIEARIDVTFDEEAWSDSLETVDLLRLRRLYISPAGALKYFKVPSLEELALDFSGEDILSLVRSLLDRSSCSLRRLCLQSPTAHTAIESLQYCPSLTELLILHDDGSRRDEINALISALTLPNYPGGLALAPQLRLISFGCDYESYLDYEAYLKMLQSRRGAENCALKSAALLIVDGLKPESETVRSLHTLRQEGLDFLLLEGVRARDEMLPWDYSTLWT</sequence>
<proteinExistence type="predicted"/>
<evidence type="ECO:0008006" key="3">
    <source>
        <dbReference type="Google" id="ProtNLM"/>
    </source>
</evidence>
<keyword evidence="2" id="KW-1185">Reference proteome</keyword>
<dbReference type="EMBL" id="JARIHO010000072">
    <property type="protein sequence ID" value="KAJ7312407.1"/>
    <property type="molecule type" value="Genomic_DNA"/>
</dbReference>
<evidence type="ECO:0000313" key="2">
    <source>
        <dbReference type="Proteomes" id="UP001218218"/>
    </source>
</evidence>
<accession>A0AAD6Z8Q7</accession>
<protein>
    <recommendedName>
        <fullName evidence="3">F-box domain-containing protein</fullName>
    </recommendedName>
</protein>
<organism evidence="1 2">
    <name type="scientific">Mycena albidolilacea</name>
    <dbReference type="NCBI Taxonomy" id="1033008"/>
    <lineage>
        <taxon>Eukaryota</taxon>
        <taxon>Fungi</taxon>
        <taxon>Dikarya</taxon>
        <taxon>Basidiomycota</taxon>
        <taxon>Agaricomycotina</taxon>
        <taxon>Agaricomycetes</taxon>
        <taxon>Agaricomycetidae</taxon>
        <taxon>Agaricales</taxon>
        <taxon>Marasmiineae</taxon>
        <taxon>Mycenaceae</taxon>
        <taxon>Mycena</taxon>
    </lineage>
</organism>